<protein>
    <submittedName>
        <fullName evidence="3">Chemotaxis protein CheX</fullName>
    </submittedName>
</protein>
<dbReference type="Proteomes" id="UP000281955">
    <property type="component" value="Unassembled WGS sequence"/>
</dbReference>
<feature type="domain" description="Chemotaxis phosphatase CheX-like" evidence="2">
    <location>
        <begin position="39"/>
        <end position="116"/>
    </location>
</feature>
<comment type="caution">
    <text evidence="3">The sequence shown here is derived from an EMBL/GenBank/DDBJ whole genome shotgun (WGS) entry which is preliminary data.</text>
</comment>
<dbReference type="InterPro" id="IPR028976">
    <property type="entry name" value="CheC-like_sf"/>
</dbReference>
<organism evidence="3 4">
    <name type="scientific">Motilibacter peucedani</name>
    <dbReference type="NCBI Taxonomy" id="598650"/>
    <lineage>
        <taxon>Bacteria</taxon>
        <taxon>Bacillati</taxon>
        <taxon>Actinomycetota</taxon>
        <taxon>Actinomycetes</taxon>
        <taxon>Motilibacterales</taxon>
        <taxon>Motilibacteraceae</taxon>
        <taxon>Motilibacter</taxon>
    </lineage>
</organism>
<accession>A0A420XTM7</accession>
<evidence type="ECO:0000313" key="3">
    <source>
        <dbReference type="EMBL" id="RKS80188.1"/>
    </source>
</evidence>
<dbReference type="Gene3D" id="3.40.1550.10">
    <property type="entry name" value="CheC-like"/>
    <property type="match status" value="1"/>
</dbReference>
<reference evidence="3 4" key="1">
    <citation type="submission" date="2018-10" db="EMBL/GenBank/DDBJ databases">
        <title>Genomic Encyclopedia of Archaeal and Bacterial Type Strains, Phase II (KMG-II): from individual species to whole genera.</title>
        <authorList>
            <person name="Goeker M."/>
        </authorList>
    </citation>
    <scope>NUCLEOTIDE SEQUENCE [LARGE SCALE GENOMIC DNA]</scope>
    <source>
        <strain evidence="3 4">RP-AC37</strain>
    </source>
</reference>
<evidence type="ECO:0000313" key="4">
    <source>
        <dbReference type="Proteomes" id="UP000281955"/>
    </source>
</evidence>
<dbReference type="InterPro" id="IPR028051">
    <property type="entry name" value="CheX-like_dom"/>
</dbReference>
<evidence type="ECO:0000259" key="2">
    <source>
        <dbReference type="Pfam" id="PF13690"/>
    </source>
</evidence>
<keyword evidence="1" id="KW-0145">Chemotaxis</keyword>
<dbReference type="EMBL" id="RBWV01000009">
    <property type="protein sequence ID" value="RKS80188.1"/>
    <property type="molecule type" value="Genomic_DNA"/>
</dbReference>
<dbReference type="GO" id="GO:0006935">
    <property type="term" value="P:chemotaxis"/>
    <property type="evidence" value="ECO:0007669"/>
    <property type="project" value="UniProtKB-KW"/>
</dbReference>
<proteinExistence type="predicted"/>
<dbReference type="AlphaFoldDB" id="A0A420XTM7"/>
<dbReference type="RefSeq" id="WP_121191909.1">
    <property type="nucleotide sequence ID" value="NZ_RBWV01000009.1"/>
</dbReference>
<name>A0A420XTM7_9ACTN</name>
<dbReference type="OrthoDB" id="5402373at2"/>
<sequence length="152" mass="15442">MTIALLGSEDILAIAGDLWASYLGDEPLPSVAGLVVPEVSATVSVVGEWNGLVVVGTSVRGARLVGSVLLEIDEADLSDGDVNDAFGELVNIIGGNVKSVLPGPSSLSLPLVSAGAVTVSERGAAIVAEAALEWQGEQFEITVWSSIETKGA</sequence>
<gene>
    <name evidence="3" type="ORF">CLV35_0609</name>
</gene>
<keyword evidence="4" id="KW-1185">Reference proteome</keyword>
<evidence type="ECO:0000256" key="1">
    <source>
        <dbReference type="ARBA" id="ARBA00022500"/>
    </source>
</evidence>
<dbReference type="Pfam" id="PF13690">
    <property type="entry name" value="CheX"/>
    <property type="match status" value="1"/>
</dbReference>
<dbReference type="InParanoid" id="A0A420XTM7"/>
<dbReference type="SUPFAM" id="SSF103039">
    <property type="entry name" value="CheC-like"/>
    <property type="match status" value="1"/>
</dbReference>